<dbReference type="Pfam" id="PF00370">
    <property type="entry name" value="FGGY_N"/>
    <property type="match status" value="1"/>
</dbReference>
<proteinExistence type="inferred from homology"/>
<dbReference type="EC" id="2.7.1.30" evidence="8"/>
<dbReference type="GO" id="GO:0005829">
    <property type="term" value="C:cytosol"/>
    <property type="evidence" value="ECO:0007669"/>
    <property type="project" value="TreeGrafter"/>
</dbReference>
<dbReference type="PROSITE" id="PS00933">
    <property type="entry name" value="FGGY_KINASES_1"/>
    <property type="match status" value="1"/>
</dbReference>
<dbReference type="InterPro" id="IPR018483">
    <property type="entry name" value="Carb_kinase_FGGY_CS"/>
</dbReference>
<evidence type="ECO:0000256" key="5">
    <source>
        <dbReference type="ARBA" id="ARBA00022798"/>
    </source>
</evidence>
<gene>
    <name evidence="8" type="ORF">MNBD_ALPHA11-2263</name>
</gene>
<keyword evidence="3" id="KW-0547">Nucleotide-binding</keyword>
<evidence type="ECO:0000313" key="8">
    <source>
        <dbReference type="EMBL" id="VAW16862.1"/>
    </source>
</evidence>
<evidence type="ECO:0000256" key="2">
    <source>
        <dbReference type="ARBA" id="ARBA00022679"/>
    </source>
</evidence>
<feature type="domain" description="Carbohydrate kinase FGGY N-terminal" evidence="7">
    <location>
        <begin position="4"/>
        <end position="194"/>
    </location>
</feature>
<dbReference type="SUPFAM" id="SSF53067">
    <property type="entry name" value="Actin-like ATPase domain"/>
    <property type="match status" value="1"/>
</dbReference>
<keyword evidence="4 8" id="KW-0418">Kinase</keyword>
<accession>A0A3B0TQZ1</accession>
<sequence length="194" mass="21894">MDFILAIDQGTTSSRAIIFDGEQNIISSSQKEFTQIYPNSGWVEHDPEEIWESVLFTCREAIKGANISAEDIAAIGITNQRETVVIWDRETGKPVYNAIVWQDRRTAPMCETLKLAGREKIFTKKTGLLLDPYFSGTKVRWLMENVAGIREKARKGKLAFGTIDSFLIWRLTGGEVHATDATNDSRTLMFDIQT</sequence>
<dbReference type="FunFam" id="3.30.420.40:FF:000008">
    <property type="entry name" value="Glycerol kinase"/>
    <property type="match status" value="1"/>
</dbReference>
<evidence type="ECO:0000256" key="1">
    <source>
        <dbReference type="ARBA" id="ARBA00009156"/>
    </source>
</evidence>
<keyword evidence="2 8" id="KW-0808">Transferase</keyword>
<evidence type="ECO:0000256" key="3">
    <source>
        <dbReference type="ARBA" id="ARBA00022741"/>
    </source>
</evidence>
<evidence type="ECO:0000256" key="4">
    <source>
        <dbReference type="ARBA" id="ARBA00022777"/>
    </source>
</evidence>
<dbReference type="InterPro" id="IPR018484">
    <property type="entry name" value="FGGY_N"/>
</dbReference>
<dbReference type="PANTHER" id="PTHR10196:SF78">
    <property type="entry name" value="GLYCEROL KINASE"/>
    <property type="match status" value="1"/>
</dbReference>
<evidence type="ECO:0000256" key="6">
    <source>
        <dbReference type="ARBA" id="ARBA00022840"/>
    </source>
</evidence>
<dbReference type="GO" id="GO:0005524">
    <property type="term" value="F:ATP binding"/>
    <property type="evidence" value="ECO:0007669"/>
    <property type="project" value="UniProtKB-KW"/>
</dbReference>
<keyword evidence="5" id="KW-0319">Glycerol metabolism</keyword>
<evidence type="ECO:0000259" key="7">
    <source>
        <dbReference type="Pfam" id="PF00370"/>
    </source>
</evidence>
<organism evidence="8">
    <name type="scientific">hydrothermal vent metagenome</name>
    <dbReference type="NCBI Taxonomy" id="652676"/>
    <lineage>
        <taxon>unclassified sequences</taxon>
        <taxon>metagenomes</taxon>
        <taxon>ecological metagenomes</taxon>
    </lineage>
</organism>
<dbReference type="InterPro" id="IPR043129">
    <property type="entry name" value="ATPase_NBD"/>
</dbReference>
<keyword evidence="6" id="KW-0067">ATP-binding</keyword>
<dbReference type="Gene3D" id="3.30.420.40">
    <property type="match status" value="1"/>
</dbReference>
<feature type="non-terminal residue" evidence="8">
    <location>
        <position position="194"/>
    </location>
</feature>
<dbReference type="GO" id="GO:0004370">
    <property type="term" value="F:glycerol kinase activity"/>
    <property type="evidence" value="ECO:0007669"/>
    <property type="project" value="UniProtKB-EC"/>
</dbReference>
<dbReference type="PANTHER" id="PTHR10196">
    <property type="entry name" value="SUGAR KINASE"/>
    <property type="match status" value="1"/>
</dbReference>
<dbReference type="EMBL" id="UOEQ01000116">
    <property type="protein sequence ID" value="VAW16862.1"/>
    <property type="molecule type" value="Genomic_DNA"/>
</dbReference>
<dbReference type="GO" id="GO:0019563">
    <property type="term" value="P:glycerol catabolic process"/>
    <property type="evidence" value="ECO:0007669"/>
    <property type="project" value="TreeGrafter"/>
</dbReference>
<comment type="similarity">
    <text evidence="1">Belongs to the FGGY kinase family.</text>
</comment>
<reference evidence="8" key="1">
    <citation type="submission" date="2018-06" db="EMBL/GenBank/DDBJ databases">
        <authorList>
            <person name="Zhirakovskaya E."/>
        </authorList>
    </citation>
    <scope>NUCLEOTIDE SEQUENCE</scope>
</reference>
<dbReference type="AlphaFoldDB" id="A0A3B0TQZ1"/>
<name>A0A3B0TQZ1_9ZZZZ</name>
<protein>
    <submittedName>
        <fullName evidence="8">Glycerol kinase</fullName>
        <ecNumber evidence="8">2.7.1.30</ecNumber>
    </submittedName>
</protein>